<dbReference type="STRING" id="1423730.FC75_GL000795"/>
<keyword evidence="2" id="KW-1185">Reference proteome</keyword>
<dbReference type="OrthoDB" id="2319945at2"/>
<name>A0A0R2FA70_9LACO</name>
<gene>
    <name evidence="1" type="ORF">FC75_GL000795</name>
</gene>
<dbReference type="NCBIfam" id="TIGR01563">
    <property type="entry name" value="gp16_SPP1"/>
    <property type="match status" value="1"/>
</dbReference>
<evidence type="ECO:0000313" key="1">
    <source>
        <dbReference type="EMBL" id="KRN25241.1"/>
    </source>
</evidence>
<organism evidence="1 2">
    <name type="scientific">Lacticaseibacillus camelliae DSM 22697 = JCM 13995</name>
    <dbReference type="NCBI Taxonomy" id="1423730"/>
    <lineage>
        <taxon>Bacteria</taxon>
        <taxon>Bacillati</taxon>
        <taxon>Bacillota</taxon>
        <taxon>Bacilli</taxon>
        <taxon>Lactobacillales</taxon>
        <taxon>Lactobacillaceae</taxon>
        <taxon>Lacticaseibacillus</taxon>
    </lineage>
</organism>
<comment type="caution">
    <text evidence="1">The sequence shown here is derived from an EMBL/GenBank/DDBJ whole genome shotgun (WGS) entry which is preliminary data.</text>
</comment>
<dbReference type="InterPro" id="IPR008767">
    <property type="entry name" value="Phage_SPP1_head-tail_adaptor"/>
</dbReference>
<sequence length="111" mass="12240">MKNYSIARLNKVAEIGKTVNHRTGAGINISTFEPTGTLFYGSYNRTVTQTYQITGTDLEDTIAIVVRHTDALDDSMMIKLNSALYTIKSIAYDDDPNAFDIVTLKKTTKGA</sequence>
<dbReference type="AlphaFoldDB" id="A0A0R2FA70"/>
<protein>
    <submittedName>
        <fullName evidence="1">Head-tail joining protein</fullName>
    </submittedName>
</protein>
<dbReference type="Pfam" id="PF05521">
    <property type="entry name" value="Phage_HCP"/>
    <property type="match status" value="1"/>
</dbReference>
<dbReference type="RefSeq" id="WP_054662759.1">
    <property type="nucleotide sequence ID" value="NZ_AYZJ01000016.1"/>
</dbReference>
<reference evidence="1 2" key="1">
    <citation type="journal article" date="2015" name="Genome Announc.">
        <title>Expanding the biotechnology potential of lactobacilli through comparative genomics of 213 strains and associated genera.</title>
        <authorList>
            <person name="Sun Z."/>
            <person name="Harris H.M."/>
            <person name="McCann A."/>
            <person name="Guo C."/>
            <person name="Argimon S."/>
            <person name="Zhang W."/>
            <person name="Yang X."/>
            <person name="Jeffery I.B."/>
            <person name="Cooney J.C."/>
            <person name="Kagawa T.F."/>
            <person name="Liu W."/>
            <person name="Song Y."/>
            <person name="Salvetti E."/>
            <person name="Wrobel A."/>
            <person name="Rasinkangas P."/>
            <person name="Parkhill J."/>
            <person name="Rea M.C."/>
            <person name="O'Sullivan O."/>
            <person name="Ritari J."/>
            <person name="Douillard F.P."/>
            <person name="Paul Ross R."/>
            <person name="Yang R."/>
            <person name="Briner A.E."/>
            <person name="Felis G.E."/>
            <person name="de Vos W.M."/>
            <person name="Barrangou R."/>
            <person name="Klaenhammer T.R."/>
            <person name="Caufield P.W."/>
            <person name="Cui Y."/>
            <person name="Zhang H."/>
            <person name="O'Toole P.W."/>
        </authorList>
    </citation>
    <scope>NUCLEOTIDE SEQUENCE [LARGE SCALE GENOMIC DNA]</scope>
    <source>
        <strain evidence="1 2">DSM 22697</strain>
    </source>
</reference>
<dbReference type="EMBL" id="AYZJ01000016">
    <property type="protein sequence ID" value="KRN25241.1"/>
    <property type="molecule type" value="Genomic_DNA"/>
</dbReference>
<accession>A0A0R2FA70</accession>
<dbReference type="PATRIC" id="fig|1423730.4.peg.838"/>
<proteinExistence type="predicted"/>
<evidence type="ECO:0000313" key="2">
    <source>
        <dbReference type="Proteomes" id="UP000050865"/>
    </source>
</evidence>
<dbReference type="Proteomes" id="UP000050865">
    <property type="component" value="Unassembled WGS sequence"/>
</dbReference>